<evidence type="ECO:0000313" key="5">
    <source>
        <dbReference type="Proteomes" id="UP000315010"/>
    </source>
</evidence>
<feature type="region of interest" description="Disordered" evidence="2">
    <location>
        <begin position="158"/>
        <end position="183"/>
    </location>
</feature>
<organism evidence="4 5">
    <name type="scientific">Novipirellula herctigrandis</name>
    <dbReference type="NCBI Taxonomy" id="2527986"/>
    <lineage>
        <taxon>Bacteria</taxon>
        <taxon>Pseudomonadati</taxon>
        <taxon>Planctomycetota</taxon>
        <taxon>Planctomycetia</taxon>
        <taxon>Pirellulales</taxon>
        <taxon>Pirellulaceae</taxon>
        <taxon>Novipirellula</taxon>
    </lineage>
</organism>
<dbReference type="PANTHER" id="PTHR46268:SF6">
    <property type="entry name" value="UNIVERSAL STRESS PROTEIN UP12"/>
    <property type="match status" value="1"/>
</dbReference>
<accession>A0A5C5Z2L5</accession>
<evidence type="ECO:0000256" key="2">
    <source>
        <dbReference type="SAM" id="MobiDB-lite"/>
    </source>
</evidence>
<feature type="domain" description="UspA" evidence="3">
    <location>
        <begin position="18"/>
        <end position="153"/>
    </location>
</feature>
<dbReference type="InterPro" id="IPR006016">
    <property type="entry name" value="UspA"/>
</dbReference>
<dbReference type="Pfam" id="PF00582">
    <property type="entry name" value="Usp"/>
    <property type="match status" value="1"/>
</dbReference>
<protein>
    <submittedName>
        <fullName evidence="4">Universal stress protein</fullName>
    </submittedName>
</protein>
<dbReference type="PRINTS" id="PR01438">
    <property type="entry name" value="UNVRSLSTRESS"/>
</dbReference>
<dbReference type="Gene3D" id="3.40.50.12370">
    <property type="match status" value="1"/>
</dbReference>
<gene>
    <name evidence="4" type="ORF">CA13_25380</name>
</gene>
<dbReference type="SUPFAM" id="SSF52402">
    <property type="entry name" value="Adenine nucleotide alpha hydrolases-like"/>
    <property type="match status" value="1"/>
</dbReference>
<dbReference type="RefSeq" id="WP_146396685.1">
    <property type="nucleotide sequence ID" value="NZ_SJPJ01000001.1"/>
</dbReference>
<proteinExistence type="inferred from homology"/>
<dbReference type="OrthoDB" id="9777884at2"/>
<dbReference type="CDD" id="cd00293">
    <property type="entry name" value="USP-like"/>
    <property type="match status" value="1"/>
</dbReference>
<dbReference type="EMBL" id="SJPJ01000001">
    <property type="protein sequence ID" value="TWT81091.1"/>
    <property type="molecule type" value="Genomic_DNA"/>
</dbReference>
<reference evidence="4 5" key="1">
    <citation type="submission" date="2019-02" db="EMBL/GenBank/DDBJ databases">
        <title>Deep-cultivation of Planctomycetes and their phenomic and genomic characterization uncovers novel biology.</title>
        <authorList>
            <person name="Wiegand S."/>
            <person name="Jogler M."/>
            <person name="Boedeker C."/>
            <person name="Pinto D."/>
            <person name="Vollmers J."/>
            <person name="Rivas-Marin E."/>
            <person name="Kohn T."/>
            <person name="Peeters S.H."/>
            <person name="Heuer A."/>
            <person name="Rast P."/>
            <person name="Oberbeckmann S."/>
            <person name="Bunk B."/>
            <person name="Jeske O."/>
            <person name="Meyerdierks A."/>
            <person name="Storesund J.E."/>
            <person name="Kallscheuer N."/>
            <person name="Luecker S."/>
            <person name="Lage O.M."/>
            <person name="Pohl T."/>
            <person name="Merkel B.J."/>
            <person name="Hornburger P."/>
            <person name="Mueller R.-W."/>
            <person name="Bruemmer F."/>
            <person name="Labrenz M."/>
            <person name="Spormann A.M."/>
            <person name="Op Den Camp H."/>
            <person name="Overmann J."/>
            <person name="Amann R."/>
            <person name="Jetten M.S.M."/>
            <person name="Mascher T."/>
            <person name="Medema M.H."/>
            <person name="Devos D.P."/>
            <person name="Kaster A.-K."/>
            <person name="Ovreas L."/>
            <person name="Rohde M."/>
            <person name="Galperin M.Y."/>
            <person name="Jogler C."/>
        </authorList>
    </citation>
    <scope>NUCLEOTIDE SEQUENCE [LARGE SCALE GENOMIC DNA]</scope>
    <source>
        <strain evidence="4 5">CA13</strain>
    </source>
</reference>
<evidence type="ECO:0000256" key="1">
    <source>
        <dbReference type="ARBA" id="ARBA00008791"/>
    </source>
</evidence>
<comment type="caution">
    <text evidence="4">The sequence shown here is derived from an EMBL/GenBank/DDBJ whole genome shotgun (WGS) entry which is preliminary data.</text>
</comment>
<evidence type="ECO:0000259" key="3">
    <source>
        <dbReference type="Pfam" id="PF00582"/>
    </source>
</evidence>
<dbReference type="InterPro" id="IPR006015">
    <property type="entry name" value="Universal_stress_UspA"/>
</dbReference>
<dbReference type="AlphaFoldDB" id="A0A5C5Z2L5"/>
<sequence length="183" mass="20061">MDQSSDSIPRSASGQPSVLCATDFSAASEEAVRVAVEEVKRRDAMLDLIHVWYPVDPIAADISSVGLPICNTDTPMQLRQMLEKIPVPLPEDRVRRYLEVGIASEKIVVKAKELASEVLVVGTHSRGSIMRWFVGSVVSEVLRHSPCPVLVCRTPPKAASSENESVDERVLRDSHGMAREVES</sequence>
<comment type="similarity">
    <text evidence="1">Belongs to the universal stress protein A family.</text>
</comment>
<evidence type="ECO:0000313" key="4">
    <source>
        <dbReference type="EMBL" id="TWT81091.1"/>
    </source>
</evidence>
<dbReference type="PANTHER" id="PTHR46268">
    <property type="entry name" value="STRESS RESPONSE PROTEIN NHAX"/>
    <property type="match status" value="1"/>
</dbReference>
<dbReference type="Proteomes" id="UP000315010">
    <property type="component" value="Unassembled WGS sequence"/>
</dbReference>
<keyword evidence="5" id="KW-1185">Reference proteome</keyword>
<feature type="compositionally biased region" description="Basic and acidic residues" evidence="2">
    <location>
        <begin position="166"/>
        <end position="183"/>
    </location>
</feature>
<name>A0A5C5Z2L5_9BACT</name>